<gene>
    <name evidence="2" type="ORF">Pma05_37910</name>
</gene>
<comment type="caution">
    <text evidence="2">The sequence shown here is derived from an EMBL/GenBank/DDBJ whole genome shotgun (WGS) entry which is preliminary data.</text>
</comment>
<dbReference type="Proteomes" id="UP000621500">
    <property type="component" value="Unassembled WGS sequence"/>
</dbReference>
<evidence type="ECO:0000313" key="3">
    <source>
        <dbReference type="Proteomes" id="UP000621500"/>
    </source>
</evidence>
<keyword evidence="3" id="KW-1185">Reference proteome</keyword>
<name>A0ABQ4ERG0_9ACTN</name>
<reference evidence="2 3" key="1">
    <citation type="submission" date="2021-01" db="EMBL/GenBank/DDBJ databases">
        <title>Whole genome shotgun sequence of Plantactinospora mayteni NBRC 109088.</title>
        <authorList>
            <person name="Komaki H."/>
            <person name="Tamura T."/>
        </authorList>
    </citation>
    <scope>NUCLEOTIDE SEQUENCE [LARGE SCALE GENOMIC DNA]</scope>
    <source>
        <strain evidence="2 3">NBRC 109088</strain>
    </source>
</reference>
<protein>
    <submittedName>
        <fullName evidence="2">Uncharacterized protein</fullName>
    </submittedName>
</protein>
<proteinExistence type="predicted"/>
<dbReference type="PANTHER" id="PTHR30173">
    <property type="entry name" value="SIGMA 19 FACTOR"/>
    <property type="match status" value="1"/>
</dbReference>
<dbReference type="PANTHER" id="PTHR30173:SF36">
    <property type="entry name" value="ECF RNA POLYMERASE SIGMA FACTOR SIGJ"/>
    <property type="match status" value="1"/>
</dbReference>
<sequence length="196" mass="21029">MQVLDVGHRSWLSQNGVECRLVRVAGPGLNRREPDMGQHGVGTTDTAGPPDTPCRVGPVDSATEVFVAHRNLLLTVTCELLCSAAGAEDDLPETGLRWVGTGRRRRQRQRRYQACPASAHPIGAGKVARLLAAGRWKRDAERSVEVVQINAGPGLLVRVNGEIDGVVAVRVENGYGAGAYHVRNPDGCRVWSASPP</sequence>
<dbReference type="InterPro" id="IPR052704">
    <property type="entry name" value="ECF_Sigma-70_Domain"/>
</dbReference>
<feature type="region of interest" description="Disordered" evidence="1">
    <location>
        <begin position="29"/>
        <end position="52"/>
    </location>
</feature>
<dbReference type="EMBL" id="BONX01000023">
    <property type="protein sequence ID" value="GIG97218.1"/>
    <property type="molecule type" value="Genomic_DNA"/>
</dbReference>
<evidence type="ECO:0000313" key="2">
    <source>
        <dbReference type="EMBL" id="GIG97218.1"/>
    </source>
</evidence>
<organism evidence="2 3">
    <name type="scientific">Plantactinospora mayteni</name>
    <dbReference type="NCBI Taxonomy" id="566021"/>
    <lineage>
        <taxon>Bacteria</taxon>
        <taxon>Bacillati</taxon>
        <taxon>Actinomycetota</taxon>
        <taxon>Actinomycetes</taxon>
        <taxon>Micromonosporales</taxon>
        <taxon>Micromonosporaceae</taxon>
        <taxon>Plantactinospora</taxon>
    </lineage>
</organism>
<evidence type="ECO:0000256" key="1">
    <source>
        <dbReference type="SAM" id="MobiDB-lite"/>
    </source>
</evidence>
<accession>A0ABQ4ERG0</accession>